<evidence type="ECO:0000313" key="2">
    <source>
        <dbReference type="Proteomes" id="UP000800200"/>
    </source>
</evidence>
<accession>A0A6A6ESK3</accession>
<dbReference type="Gene3D" id="3.40.50.2000">
    <property type="entry name" value="Glycogen Phosphorylase B"/>
    <property type="match status" value="2"/>
</dbReference>
<sequence>MRIAIIAPLLETVPPRQYGGMERVVHWLVEELVRLGHALTLYAARGSKISAPLVECWHGYFAKHDIVHIHHPAFLFHPILLEAIRNVPIVWTDQNESLGKLDIGLTALFNSRKSTVPDANWLATIHHGLNVHPLTQTVTPHSYLAFLGCIPPEKGIIAAVAAKIDPTNQEFYEVKPLFAISNVDLVGEVCDGKKGAFLSEAYALIFPFAGWSPWALVAYKSGSVLEIEDRLTGYVVETEKQAVEALRKAANLNRKRIRQRFEKRFTSVTMASKYVDVYDKVIEQADRRKHAEKVEAIKFSRPKMFRFPQIHFLERVPSPLTPELSSPVAR</sequence>
<keyword evidence="2" id="KW-1185">Reference proteome</keyword>
<dbReference type="OrthoDB" id="512920at2759"/>
<proteinExistence type="predicted"/>
<dbReference type="Proteomes" id="UP000800200">
    <property type="component" value="Unassembled WGS sequence"/>
</dbReference>
<evidence type="ECO:0000313" key="1">
    <source>
        <dbReference type="EMBL" id="KAF2194003.1"/>
    </source>
</evidence>
<reference evidence="1" key="1">
    <citation type="journal article" date="2020" name="Stud. Mycol.">
        <title>101 Dothideomycetes genomes: a test case for predicting lifestyles and emergence of pathogens.</title>
        <authorList>
            <person name="Haridas S."/>
            <person name="Albert R."/>
            <person name="Binder M."/>
            <person name="Bloem J."/>
            <person name="Labutti K."/>
            <person name="Salamov A."/>
            <person name="Andreopoulos B."/>
            <person name="Baker S."/>
            <person name="Barry K."/>
            <person name="Bills G."/>
            <person name="Bluhm B."/>
            <person name="Cannon C."/>
            <person name="Castanera R."/>
            <person name="Culley D."/>
            <person name="Daum C."/>
            <person name="Ezra D."/>
            <person name="Gonzalez J."/>
            <person name="Henrissat B."/>
            <person name="Kuo A."/>
            <person name="Liang C."/>
            <person name="Lipzen A."/>
            <person name="Lutzoni F."/>
            <person name="Magnuson J."/>
            <person name="Mondo S."/>
            <person name="Nolan M."/>
            <person name="Ohm R."/>
            <person name="Pangilinan J."/>
            <person name="Park H.-J."/>
            <person name="Ramirez L."/>
            <person name="Alfaro M."/>
            <person name="Sun H."/>
            <person name="Tritt A."/>
            <person name="Yoshinaga Y."/>
            <person name="Zwiers L.-H."/>
            <person name="Turgeon B."/>
            <person name="Goodwin S."/>
            <person name="Spatafora J."/>
            <person name="Crous P."/>
            <person name="Grigoriev I."/>
        </authorList>
    </citation>
    <scope>NUCLEOTIDE SEQUENCE</scope>
    <source>
        <strain evidence="1">CBS 207.26</strain>
    </source>
</reference>
<protein>
    <submittedName>
        <fullName evidence="1">Glycosyltransferase family 4 protein</fullName>
    </submittedName>
</protein>
<dbReference type="SUPFAM" id="SSF53756">
    <property type="entry name" value="UDP-Glycosyltransferase/glycogen phosphorylase"/>
    <property type="match status" value="1"/>
</dbReference>
<organism evidence="1 2">
    <name type="scientific">Zopfia rhizophila CBS 207.26</name>
    <dbReference type="NCBI Taxonomy" id="1314779"/>
    <lineage>
        <taxon>Eukaryota</taxon>
        <taxon>Fungi</taxon>
        <taxon>Dikarya</taxon>
        <taxon>Ascomycota</taxon>
        <taxon>Pezizomycotina</taxon>
        <taxon>Dothideomycetes</taxon>
        <taxon>Dothideomycetes incertae sedis</taxon>
        <taxon>Zopfiaceae</taxon>
        <taxon>Zopfia</taxon>
    </lineage>
</organism>
<gene>
    <name evidence="1" type="ORF">K469DRAFT_727455</name>
</gene>
<dbReference type="EMBL" id="ML994612">
    <property type="protein sequence ID" value="KAF2194003.1"/>
    <property type="molecule type" value="Genomic_DNA"/>
</dbReference>
<name>A0A6A6ESK3_9PEZI</name>
<keyword evidence="1" id="KW-0808">Transferase</keyword>
<dbReference type="GO" id="GO:0016740">
    <property type="term" value="F:transferase activity"/>
    <property type="evidence" value="ECO:0007669"/>
    <property type="project" value="UniProtKB-KW"/>
</dbReference>
<dbReference type="AlphaFoldDB" id="A0A6A6ESK3"/>